<evidence type="ECO:0000259" key="1">
    <source>
        <dbReference type="Pfam" id="PF12728"/>
    </source>
</evidence>
<proteinExistence type="predicted"/>
<reference evidence="2" key="1">
    <citation type="submission" date="2022-11" db="EMBL/GenBank/DDBJ databases">
        <title>Nonomuraea corallina sp. nov., a new species of the genus Nonomuraea isolated from sea side sediment in Thai sea.</title>
        <authorList>
            <person name="Ngamcharungchit C."/>
            <person name="Matsumoto A."/>
            <person name="Suriyachadkun C."/>
            <person name="Panbangred W."/>
            <person name="Inahashi Y."/>
            <person name="Intra B."/>
        </authorList>
    </citation>
    <scope>NUCLEOTIDE SEQUENCE</scope>
    <source>
        <strain evidence="2">MCN248</strain>
    </source>
</reference>
<dbReference type="RefSeq" id="WP_270153361.1">
    <property type="nucleotide sequence ID" value="NZ_JAPNNL010000009.1"/>
</dbReference>
<organism evidence="2 3">
    <name type="scientific">Nonomuraea corallina</name>
    <dbReference type="NCBI Taxonomy" id="2989783"/>
    <lineage>
        <taxon>Bacteria</taxon>
        <taxon>Bacillati</taxon>
        <taxon>Actinomycetota</taxon>
        <taxon>Actinomycetes</taxon>
        <taxon>Streptosporangiales</taxon>
        <taxon>Streptosporangiaceae</taxon>
        <taxon>Nonomuraea</taxon>
    </lineage>
</organism>
<sequence length="133" mass="14611">MEHYTVEQAANLLGLHVKTVRAYVRDGRLKAARIGKQYRIARADLEEFTGLSLTPSATPRQAEASAVVHVDGVDRGTMDRVSTMVLSSLGGRPTGAHTQFVYDEEHGRLKVVILGDLETTARVLRLIDALIDQ</sequence>
<dbReference type="EMBL" id="JAPNNL010000009">
    <property type="protein sequence ID" value="MDA0632586.1"/>
    <property type="molecule type" value="Genomic_DNA"/>
</dbReference>
<dbReference type="InterPro" id="IPR041657">
    <property type="entry name" value="HTH_17"/>
</dbReference>
<protein>
    <submittedName>
        <fullName evidence="2">Helix-turn-helix domain-containing protein</fullName>
    </submittedName>
</protein>
<gene>
    <name evidence="2" type="ORF">OUY22_04090</name>
</gene>
<comment type="caution">
    <text evidence="2">The sequence shown here is derived from an EMBL/GenBank/DDBJ whole genome shotgun (WGS) entry which is preliminary data.</text>
</comment>
<evidence type="ECO:0000313" key="2">
    <source>
        <dbReference type="EMBL" id="MDA0632586.1"/>
    </source>
</evidence>
<feature type="domain" description="Helix-turn-helix" evidence="1">
    <location>
        <begin position="4"/>
        <end position="48"/>
    </location>
</feature>
<dbReference type="Pfam" id="PF12728">
    <property type="entry name" value="HTH_17"/>
    <property type="match status" value="1"/>
</dbReference>
<dbReference type="InterPro" id="IPR010093">
    <property type="entry name" value="SinI_DNA-bd"/>
</dbReference>
<dbReference type="Proteomes" id="UP001144036">
    <property type="component" value="Unassembled WGS sequence"/>
</dbReference>
<accession>A0ABT4S5X3</accession>
<evidence type="ECO:0000313" key="3">
    <source>
        <dbReference type="Proteomes" id="UP001144036"/>
    </source>
</evidence>
<dbReference type="InterPro" id="IPR009061">
    <property type="entry name" value="DNA-bd_dom_put_sf"/>
</dbReference>
<name>A0ABT4S5X3_9ACTN</name>
<keyword evidence="3" id="KW-1185">Reference proteome</keyword>
<dbReference type="SUPFAM" id="SSF46955">
    <property type="entry name" value="Putative DNA-binding domain"/>
    <property type="match status" value="1"/>
</dbReference>
<dbReference type="NCBIfam" id="TIGR01764">
    <property type="entry name" value="excise"/>
    <property type="match status" value="1"/>
</dbReference>